<proteinExistence type="predicted"/>
<accession>A0A0F5IQU5</accession>
<dbReference type="AlphaFoldDB" id="A0A0F5IQU5"/>
<comment type="caution">
    <text evidence="1">The sequence shown here is derived from an EMBL/GenBank/DDBJ whole genome shotgun (WGS) entry which is preliminary data.</text>
</comment>
<dbReference type="RefSeq" id="WP_046147508.1">
    <property type="nucleotide sequence ID" value="NZ_KQ033913.1"/>
</dbReference>
<sequence length="347" mass="39842">MMVESKLCPKCKTDNPVVANFCRHCRYEFPESTKKGIKLSPEILSFSIAEHTYNIGSIIHFTWKVENADIVQINGIDVSAYSDYEFRIDKAETITLTAENDYDRATRSIRLSPKPIPYINSFTTPFHLVHAGQEVKLKWDVRNANKVILSYSGIEIDVTRKDYYKMIPTKTETYTLTCYADDNSIYTKQSLNIQFIAPVIINSFTADKDVITEADRVTLHWDVENAASVRIHPLMKDVTKLNTLQVSPSCTTEYVIEAQNMISQEKMSISIGVRQLPKVDMSFVDSFSKIEIPSCDINLSFLSDSMKKARIDEWMSTVPTQSINHTMWKLTLKNRLKIFIDKLRFTK</sequence>
<dbReference type="STRING" id="927665.HMPREF1535_04552"/>
<dbReference type="HOGENOM" id="CLU_803299_0_0_10"/>
<dbReference type="EMBL" id="AQHV01000025">
    <property type="protein sequence ID" value="KKB47695.1"/>
    <property type="molecule type" value="Genomic_DNA"/>
</dbReference>
<name>A0A0F5IQU5_9BACT</name>
<protein>
    <recommendedName>
        <fullName evidence="3">Zinc-ribbon domain-containing protein</fullName>
    </recommendedName>
</protein>
<organism evidence="1 2">
    <name type="scientific">Parabacteroides goldsteinii DSM 19448 = WAL 12034</name>
    <dbReference type="NCBI Taxonomy" id="927665"/>
    <lineage>
        <taxon>Bacteria</taxon>
        <taxon>Pseudomonadati</taxon>
        <taxon>Bacteroidota</taxon>
        <taxon>Bacteroidia</taxon>
        <taxon>Bacteroidales</taxon>
        <taxon>Tannerellaceae</taxon>
        <taxon>Parabacteroides</taxon>
    </lineage>
</organism>
<reference evidence="1 2" key="1">
    <citation type="submission" date="2013-04" db="EMBL/GenBank/DDBJ databases">
        <title>The Genome Sequence of Parabacteroides goldsteinii DSM 19448.</title>
        <authorList>
            <consortium name="The Broad Institute Genomics Platform"/>
            <person name="Earl A."/>
            <person name="Ward D."/>
            <person name="Feldgarden M."/>
            <person name="Gevers D."/>
            <person name="Martens E."/>
            <person name="Sakamoto M."/>
            <person name="Benno Y."/>
            <person name="Song Y."/>
            <person name="Liu C."/>
            <person name="Lee J."/>
            <person name="Bolanos M."/>
            <person name="Vaisanen M.L."/>
            <person name="Finegold S.M."/>
            <person name="Walker B."/>
            <person name="Young S."/>
            <person name="Zeng Q."/>
            <person name="Gargeya S."/>
            <person name="Fitzgerald M."/>
            <person name="Haas B."/>
            <person name="Abouelleil A."/>
            <person name="Allen A.W."/>
            <person name="Alvarado L."/>
            <person name="Arachchi H.M."/>
            <person name="Berlin A.M."/>
            <person name="Chapman S.B."/>
            <person name="Gainer-Dewar J."/>
            <person name="Goldberg J."/>
            <person name="Griggs A."/>
            <person name="Gujja S."/>
            <person name="Hansen M."/>
            <person name="Howarth C."/>
            <person name="Imamovic A."/>
            <person name="Ireland A."/>
            <person name="Larimer J."/>
            <person name="McCowan C."/>
            <person name="Murphy C."/>
            <person name="Pearson M."/>
            <person name="Poon T.W."/>
            <person name="Priest M."/>
            <person name="Roberts A."/>
            <person name="Saif S."/>
            <person name="Shea T."/>
            <person name="Sisk P."/>
            <person name="Sykes S."/>
            <person name="Wortman J."/>
            <person name="Nusbaum C."/>
            <person name="Birren B."/>
        </authorList>
    </citation>
    <scope>NUCLEOTIDE SEQUENCE [LARGE SCALE GENOMIC DNA]</scope>
    <source>
        <strain evidence="1 2">DSM 19448</strain>
    </source>
</reference>
<evidence type="ECO:0008006" key="3">
    <source>
        <dbReference type="Google" id="ProtNLM"/>
    </source>
</evidence>
<evidence type="ECO:0000313" key="2">
    <source>
        <dbReference type="Proteomes" id="UP000033047"/>
    </source>
</evidence>
<dbReference type="PATRIC" id="fig|927665.4.peg.4671"/>
<evidence type="ECO:0000313" key="1">
    <source>
        <dbReference type="EMBL" id="KKB47695.1"/>
    </source>
</evidence>
<dbReference type="Proteomes" id="UP000033047">
    <property type="component" value="Unassembled WGS sequence"/>
</dbReference>
<gene>
    <name evidence="1" type="ORF">HMPREF1535_04552</name>
</gene>